<dbReference type="SUPFAM" id="SSF56219">
    <property type="entry name" value="DNase I-like"/>
    <property type="match status" value="1"/>
</dbReference>
<reference evidence="3 4" key="1">
    <citation type="journal article" date="2017" name="PLoS Biol.">
        <title>The sea cucumber genome provides insights into morphological evolution and visceral regeneration.</title>
        <authorList>
            <person name="Zhang X."/>
            <person name="Sun L."/>
            <person name="Yuan J."/>
            <person name="Sun Y."/>
            <person name="Gao Y."/>
            <person name="Zhang L."/>
            <person name="Li S."/>
            <person name="Dai H."/>
            <person name="Hamel J.F."/>
            <person name="Liu C."/>
            <person name="Yu Y."/>
            <person name="Liu S."/>
            <person name="Lin W."/>
            <person name="Guo K."/>
            <person name="Jin S."/>
            <person name="Xu P."/>
            <person name="Storey K.B."/>
            <person name="Huan P."/>
            <person name="Zhang T."/>
            <person name="Zhou Y."/>
            <person name="Zhang J."/>
            <person name="Lin C."/>
            <person name="Li X."/>
            <person name="Xing L."/>
            <person name="Huo D."/>
            <person name="Sun M."/>
            <person name="Wang L."/>
            <person name="Mercier A."/>
            <person name="Li F."/>
            <person name="Yang H."/>
            <person name="Xiang J."/>
        </authorList>
    </citation>
    <scope>NUCLEOTIDE SEQUENCE [LARGE SCALE GENOMIC DNA]</scope>
    <source>
        <strain evidence="3">Shaxun</strain>
        <tissue evidence="3">Muscle</tissue>
    </source>
</reference>
<dbReference type="InterPro" id="IPR000477">
    <property type="entry name" value="RT_dom"/>
</dbReference>
<evidence type="ECO:0000256" key="1">
    <source>
        <dbReference type="SAM" id="Coils"/>
    </source>
</evidence>
<proteinExistence type="predicted"/>
<dbReference type="EMBL" id="MRZV01000194">
    <property type="protein sequence ID" value="PIK55941.1"/>
    <property type="molecule type" value="Genomic_DNA"/>
</dbReference>
<dbReference type="PANTHER" id="PTHR46670:SF3">
    <property type="entry name" value="ENDONUCLEASE_EXONUCLEASE_PHOSPHATASE DOMAIN-CONTAINING PROTEIN"/>
    <property type="match status" value="1"/>
</dbReference>
<evidence type="ECO:0000313" key="3">
    <source>
        <dbReference type="EMBL" id="PIK55941.1"/>
    </source>
</evidence>
<name>A0A2G8L6P6_STIJA</name>
<dbReference type="PROSITE" id="PS50878">
    <property type="entry name" value="RT_POL"/>
    <property type="match status" value="1"/>
</dbReference>
<feature type="coiled-coil region" evidence="1">
    <location>
        <begin position="398"/>
        <end position="425"/>
    </location>
</feature>
<feature type="non-terminal residue" evidence="3">
    <location>
        <position position="1038"/>
    </location>
</feature>
<dbReference type="InterPro" id="IPR036691">
    <property type="entry name" value="Endo/exonu/phosph_ase_sf"/>
</dbReference>
<organism evidence="3 4">
    <name type="scientific">Stichopus japonicus</name>
    <name type="common">Sea cucumber</name>
    <dbReference type="NCBI Taxonomy" id="307972"/>
    <lineage>
        <taxon>Eukaryota</taxon>
        <taxon>Metazoa</taxon>
        <taxon>Echinodermata</taxon>
        <taxon>Eleutherozoa</taxon>
        <taxon>Echinozoa</taxon>
        <taxon>Holothuroidea</taxon>
        <taxon>Aspidochirotacea</taxon>
        <taxon>Aspidochirotida</taxon>
        <taxon>Stichopodidae</taxon>
        <taxon>Apostichopus</taxon>
    </lineage>
</organism>
<keyword evidence="1" id="KW-0175">Coiled coil</keyword>
<keyword evidence="4" id="KW-1185">Reference proteome</keyword>
<feature type="domain" description="Reverse transcriptase" evidence="2">
    <location>
        <begin position="576"/>
        <end position="853"/>
    </location>
</feature>
<dbReference type="InterPro" id="IPR005135">
    <property type="entry name" value="Endo/exonuclease/phosphatase"/>
</dbReference>
<comment type="caution">
    <text evidence="3">The sequence shown here is derived from an EMBL/GenBank/DDBJ whole genome shotgun (WGS) entry which is preliminary data.</text>
</comment>
<accession>A0A2G8L6P6</accession>
<dbReference type="Pfam" id="PF00078">
    <property type="entry name" value="RVT_1"/>
    <property type="match status" value="1"/>
</dbReference>
<dbReference type="PANTHER" id="PTHR46670">
    <property type="entry name" value="ENDO/EXONUCLEASE/PHOSPHATASE DOMAIN-CONTAINING PROTEIN"/>
    <property type="match status" value="1"/>
</dbReference>
<dbReference type="STRING" id="307972.A0A2G8L6P6"/>
<dbReference type="CDD" id="cd01650">
    <property type="entry name" value="RT_nLTR_like"/>
    <property type="match status" value="1"/>
</dbReference>
<dbReference type="GO" id="GO:0003824">
    <property type="term" value="F:catalytic activity"/>
    <property type="evidence" value="ECO:0007669"/>
    <property type="project" value="InterPro"/>
</dbReference>
<dbReference type="Gene3D" id="3.60.10.10">
    <property type="entry name" value="Endonuclease/exonuclease/phosphatase"/>
    <property type="match status" value="1"/>
</dbReference>
<gene>
    <name evidence="3" type="ORF">BSL78_07137</name>
</gene>
<evidence type="ECO:0000259" key="2">
    <source>
        <dbReference type="PROSITE" id="PS50878"/>
    </source>
</evidence>
<evidence type="ECO:0000313" key="4">
    <source>
        <dbReference type="Proteomes" id="UP000230750"/>
    </source>
</evidence>
<dbReference type="SUPFAM" id="SSF56672">
    <property type="entry name" value="DNA/RNA polymerases"/>
    <property type="match status" value="1"/>
</dbReference>
<dbReference type="InterPro" id="IPR043502">
    <property type="entry name" value="DNA/RNA_pol_sf"/>
</dbReference>
<dbReference type="Proteomes" id="UP000230750">
    <property type="component" value="Unassembled WGS sequence"/>
</dbReference>
<dbReference type="OrthoDB" id="10067249at2759"/>
<dbReference type="AlphaFoldDB" id="A0A2G8L6P6"/>
<sequence>MARLTYTRDVLLNLRNSSANPIDRRPFTPTDWDRLKELNIARKTKRGCRGGLQCRKSPIHIVLSQRDPMRRHSVRGVSFYNLTSVRILLSPTLRDVNKTGPKASLATWNAGSMKSKISSITDLIIEEKFDILTITESWLNGDQRDDRTIADLQNALPHFNIQHRPRQHRKGGGVCLLSHKGFKVNANTIDNYCSFEYMDSNFTSRTSAVRILTIYRPPPSRKNKLTCKLFFEEFSSLLETLATHPGYIVITGDFNFHVDDPLNQDAAFFLELLDSAGFQQHVDEPNGTHRHGHTLDLIISRKTTPLVSQVSVLTGMPSDHSPVKCVLNITRPSAVKVETDSRNLKAIDISEFKRDIADLPLSSGPISDLAERYDTGLRHLLDEHAPLKHRTITLRPHAPWYSDELQQAKQQRRRLERRMMKSGSMIDRQLYFEKCELYRNLLDGAKQNYHRDQIENCSDRQLFQLIDRMCKPSSSHTLPDHVSDASLAEEFAAFFNDKVRNLRDKLDNLTPPDISVNVSAHCESTFTSFDHVDDERVRKLIMKSPSSSCSLDPIPMDVLKSCLDLLLPHITSIVNYSLSTGVIPESLKSAQVVPILKKTNLNKNNQQNYRPISNLKFIFKTIERAAAAQINDYLQREGLHAPKQSAYRKHHSTETAMLRIQNDLLEAVDHCQEAVLVLLDFSAAFDTIDHDIILERLQNRYGILATARKWFESYLRGRSFSVNIRGARSIPRNLNDGVPQGSVLGPSIFAMYVAPLGDIVSAHGIDYMSYADDTQLYLTLSPGNREISISRLESCIRDIKSWSIQNKLMFNDSKTEVLHISSKFLKCPTSPKIAVDDSFVDTVLKAKSLGVIVDCNLNMKHHVKNTASAASFALYKIGQLAKYLDHKSTERLVHAFITSRLDYCNSLLYGIPSTELSKLQLIQNSAARLVTRSKKHDHITPILRDLHWLPLHLRIRYKVALLAFKAIHGMAPSYLTDLVASYSPQRRLRSSSETLLCRPRRCNTRFYGDRCFSAAAPEVWNNLPWDLREAPHLNRFKK</sequence>
<dbReference type="Pfam" id="PF03372">
    <property type="entry name" value="Exo_endo_phos"/>
    <property type="match status" value="1"/>
</dbReference>
<protein>
    <recommendedName>
        <fullName evidence="2">Reverse transcriptase domain-containing protein</fullName>
    </recommendedName>
</protein>